<dbReference type="InParanoid" id="A0A409W7J1"/>
<proteinExistence type="predicted"/>
<comment type="caution">
    <text evidence="1">The sequence shown here is derived from an EMBL/GenBank/DDBJ whole genome shotgun (WGS) entry which is preliminary data.</text>
</comment>
<reference evidence="1 2" key="1">
    <citation type="journal article" date="2018" name="Evol. Lett.">
        <title>Horizontal gene cluster transfer increased hallucinogenic mushroom diversity.</title>
        <authorList>
            <person name="Reynolds H.T."/>
            <person name="Vijayakumar V."/>
            <person name="Gluck-Thaler E."/>
            <person name="Korotkin H.B."/>
            <person name="Matheny P.B."/>
            <person name="Slot J.C."/>
        </authorList>
    </citation>
    <scope>NUCLEOTIDE SEQUENCE [LARGE SCALE GENOMIC DNA]</scope>
    <source>
        <strain evidence="1 2">SRW20</strain>
    </source>
</reference>
<protein>
    <submittedName>
        <fullName evidence="1">Uncharacterized protein</fullName>
    </submittedName>
</protein>
<dbReference type="OrthoDB" id="204784at2759"/>
<evidence type="ECO:0000313" key="2">
    <source>
        <dbReference type="Proteomes" id="UP000284706"/>
    </source>
</evidence>
<organism evidence="1 2">
    <name type="scientific">Gymnopilus dilepis</name>
    <dbReference type="NCBI Taxonomy" id="231916"/>
    <lineage>
        <taxon>Eukaryota</taxon>
        <taxon>Fungi</taxon>
        <taxon>Dikarya</taxon>
        <taxon>Basidiomycota</taxon>
        <taxon>Agaricomycotina</taxon>
        <taxon>Agaricomycetes</taxon>
        <taxon>Agaricomycetidae</taxon>
        <taxon>Agaricales</taxon>
        <taxon>Agaricineae</taxon>
        <taxon>Hymenogastraceae</taxon>
        <taxon>Gymnopilus</taxon>
    </lineage>
</organism>
<sequence length="296" mass="33527">MVHPVFRNVLARRYEPIKAKHPAEGRRKWRLRVLYESWPELASDASNMANMAEIDSNSPPSFETDPDPMDPIQDSEELGVVIRTDFSNEEAWSAFCQQVQTAQKELMSDITNGDPNADHEGTSTDVAMQEVSEQAGNVNDEESDESSDEGMISDIIKFINPTEEAERAQLTNISNITALRLFNDTDIRQAPSPGPNVKRISPPHPLIDQNGWQEIYTGKNLWVFDARSNNDGCVRVVSQTGDFYGTATGDSWRARASHICELQFNMSYSGLKIDFDGQDRWDWNERVRNLQESIRL</sequence>
<dbReference type="Proteomes" id="UP000284706">
    <property type="component" value="Unassembled WGS sequence"/>
</dbReference>
<gene>
    <name evidence="1" type="ORF">CVT26_007957</name>
</gene>
<dbReference type="AlphaFoldDB" id="A0A409W7J1"/>
<evidence type="ECO:0000313" key="1">
    <source>
        <dbReference type="EMBL" id="PPQ74497.1"/>
    </source>
</evidence>
<accession>A0A409W7J1</accession>
<name>A0A409W7J1_9AGAR</name>
<dbReference type="EMBL" id="NHYE01005336">
    <property type="protein sequence ID" value="PPQ74497.1"/>
    <property type="molecule type" value="Genomic_DNA"/>
</dbReference>
<dbReference type="STRING" id="231916.A0A409W7J1"/>
<keyword evidence="2" id="KW-1185">Reference proteome</keyword>